<protein>
    <submittedName>
        <fullName evidence="2">Uncharacterized protein</fullName>
    </submittedName>
</protein>
<evidence type="ECO:0000313" key="2">
    <source>
        <dbReference type="EMBL" id="CAE4578595.1"/>
    </source>
</evidence>
<accession>A0A7S4QE10</accession>
<name>A0A7S4QE10_9DINO</name>
<feature type="signal peptide" evidence="1">
    <location>
        <begin position="1"/>
        <end position="20"/>
    </location>
</feature>
<feature type="chain" id="PRO_5030607251" evidence="1">
    <location>
        <begin position="21"/>
        <end position="159"/>
    </location>
</feature>
<proteinExistence type="predicted"/>
<dbReference type="EMBL" id="HBNR01026364">
    <property type="protein sequence ID" value="CAE4578595.1"/>
    <property type="molecule type" value="Transcribed_RNA"/>
</dbReference>
<keyword evidence="1" id="KW-0732">Signal</keyword>
<evidence type="ECO:0000256" key="1">
    <source>
        <dbReference type="SAM" id="SignalP"/>
    </source>
</evidence>
<sequence length="159" mass="17218">MRSHQCMMLFLALGLGPTAALRSASIAIDSSDLPGAWADPNHPGHFRHIKLDGENGIIHSTDDGVRFWDVPIGVDAARHVVADFSAKGGPKDLTGELVEAGIRWSDGNVWEKMSAKGITLDRCKVMCQRFGFKALGKAFADITMPQPCVPKCDEVYPAL</sequence>
<gene>
    <name evidence="2" type="ORF">AMON00008_LOCUS17803</name>
</gene>
<dbReference type="AlphaFoldDB" id="A0A7S4QE10"/>
<organism evidence="2">
    <name type="scientific">Alexandrium monilatum</name>
    <dbReference type="NCBI Taxonomy" id="311494"/>
    <lineage>
        <taxon>Eukaryota</taxon>
        <taxon>Sar</taxon>
        <taxon>Alveolata</taxon>
        <taxon>Dinophyceae</taxon>
        <taxon>Gonyaulacales</taxon>
        <taxon>Pyrocystaceae</taxon>
        <taxon>Alexandrium</taxon>
    </lineage>
</organism>
<reference evidence="2" key="1">
    <citation type="submission" date="2021-01" db="EMBL/GenBank/DDBJ databases">
        <authorList>
            <person name="Corre E."/>
            <person name="Pelletier E."/>
            <person name="Niang G."/>
            <person name="Scheremetjew M."/>
            <person name="Finn R."/>
            <person name="Kale V."/>
            <person name="Holt S."/>
            <person name="Cochrane G."/>
            <person name="Meng A."/>
            <person name="Brown T."/>
            <person name="Cohen L."/>
        </authorList>
    </citation>
    <scope>NUCLEOTIDE SEQUENCE</scope>
    <source>
        <strain evidence="2">CCMP3105</strain>
    </source>
</reference>